<comment type="caution">
    <text evidence="1">The sequence shown here is derived from an EMBL/GenBank/DDBJ whole genome shotgun (WGS) entry which is preliminary data.</text>
</comment>
<evidence type="ECO:0000313" key="2">
    <source>
        <dbReference type="Proteomes" id="UP000070442"/>
    </source>
</evidence>
<dbReference type="AlphaFoldDB" id="A0A134AKT7"/>
<dbReference type="InterPro" id="IPR029069">
    <property type="entry name" value="HotDog_dom_sf"/>
</dbReference>
<gene>
    <name evidence="1" type="ORF">HMPREF1863_00296</name>
</gene>
<dbReference type="PATRIC" id="fig|755172.3.peg.284"/>
<reference evidence="2" key="1">
    <citation type="submission" date="2016-01" db="EMBL/GenBank/DDBJ databases">
        <authorList>
            <person name="Mitreva M."/>
            <person name="Pepin K.H."/>
            <person name="Mihindukulasuriya K.A."/>
            <person name="Fulton R."/>
            <person name="Fronick C."/>
            <person name="O'Laughlin M."/>
            <person name="Miner T."/>
            <person name="Herter B."/>
            <person name="Rosa B.A."/>
            <person name="Cordes M."/>
            <person name="Tomlinson C."/>
            <person name="Wollam A."/>
            <person name="Palsikar V.B."/>
            <person name="Mardis E.R."/>
            <person name="Wilson R.K."/>
        </authorList>
    </citation>
    <scope>NUCLEOTIDE SEQUENCE [LARGE SCALE GENOMIC DNA]</scope>
    <source>
        <strain evidence="2">DNF00729</strain>
    </source>
</reference>
<dbReference type="OrthoDB" id="328435at2"/>
<dbReference type="Proteomes" id="UP000070442">
    <property type="component" value="Unassembled WGS sequence"/>
</dbReference>
<proteinExistence type="predicted"/>
<dbReference type="Gene3D" id="3.10.129.10">
    <property type="entry name" value="Hotdog Thioesterase"/>
    <property type="match status" value="1"/>
</dbReference>
<protein>
    <recommendedName>
        <fullName evidence="3">Thioesterase domain-containing protein</fullName>
    </recommendedName>
</protein>
<dbReference type="SUPFAM" id="SSF54637">
    <property type="entry name" value="Thioesterase/thiol ester dehydrase-isomerase"/>
    <property type="match status" value="1"/>
</dbReference>
<evidence type="ECO:0000313" key="1">
    <source>
        <dbReference type="EMBL" id="KXB68274.1"/>
    </source>
</evidence>
<sequence>MDDTLKIPDKIYDGFSSQFNLELKEYTDDLVHALWHVETSDLNPAGIVHGGASFSVADAMCATLGYRTLHVLTKSVRYFYYHSLVIGDVDVMCRFKRKGSFTSLMEVELIQDEKVCMKGFFDMAKMKGTL</sequence>
<dbReference type="RefSeq" id="WP_068366624.1">
    <property type="nucleotide sequence ID" value="NZ_CAIJCT010000016.1"/>
</dbReference>
<organism evidence="1 2">
    <name type="scientific">Aedoeadaptatus coxii</name>
    <dbReference type="NCBI Taxonomy" id="755172"/>
    <lineage>
        <taxon>Bacteria</taxon>
        <taxon>Bacillati</taxon>
        <taxon>Bacillota</taxon>
        <taxon>Tissierellia</taxon>
        <taxon>Tissierellales</taxon>
        <taxon>Peptoniphilaceae</taxon>
        <taxon>Aedoeadaptatus</taxon>
    </lineage>
</organism>
<name>A0A134AKT7_9FIRM</name>
<accession>A0A134AKT7</accession>
<evidence type="ECO:0008006" key="3">
    <source>
        <dbReference type="Google" id="ProtNLM"/>
    </source>
</evidence>
<dbReference type="STRING" id="755172.HMPREF1863_00296"/>
<keyword evidence="2" id="KW-1185">Reference proteome</keyword>
<dbReference type="EMBL" id="LSDG01000005">
    <property type="protein sequence ID" value="KXB68274.1"/>
    <property type="molecule type" value="Genomic_DNA"/>
</dbReference>